<keyword evidence="1" id="KW-1133">Transmembrane helix</keyword>
<feature type="transmembrane region" description="Helical" evidence="1">
    <location>
        <begin position="20"/>
        <end position="38"/>
    </location>
</feature>
<organism evidence="2 3">
    <name type="scientific">Selenomonas montiformis</name>
    <dbReference type="NCBI Taxonomy" id="2652285"/>
    <lineage>
        <taxon>Bacteria</taxon>
        <taxon>Bacillati</taxon>
        <taxon>Bacillota</taxon>
        <taxon>Negativicutes</taxon>
        <taxon>Selenomonadales</taxon>
        <taxon>Selenomonadaceae</taxon>
        <taxon>Selenomonas</taxon>
    </lineage>
</organism>
<gene>
    <name evidence="2" type="ORF">FYJ78_05250</name>
</gene>
<reference evidence="2 3" key="1">
    <citation type="submission" date="2019-08" db="EMBL/GenBank/DDBJ databases">
        <title>In-depth cultivation of the pig gut microbiome towards novel bacterial diversity and tailored functional studies.</title>
        <authorList>
            <person name="Wylensek D."/>
            <person name="Hitch T.C.A."/>
            <person name="Clavel T."/>
        </authorList>
    </citation>
    <scope>NUCLEOTIDE SEQUENCE [LARGE SCALE GENOMIC DNA]</scope>
    <source>
        <strain evidence="3">WCA-380-WT-3B3</strain>
    </source>
</reference>
<protein>
    <submittedName>
        <fullName evidence="2">Pilin protein</fullName>
    </submittedName>
</protein>
<evidence type="ECO:0000313" key="3">
    <source>
        <dbReference type="Proteomes" id="UP000430222"/>
    </source>
</evidence>
<comment type="caution">
    <text evidence="2">The sequence shown here is derived from an EMBL/GenBank/DDBJ whole genome shotgun (WGS) entry which is preliminary data.</text>
</comment>
<keyword evidence="3" id="KW-1185">Reference proteome</keyword>
<keyword evidence="1" id="KW-0472">Membrane</keyword>
<dbReference type="AlphaFoldDB" id="A0A6I2UX00"/>
<keyword evidence="1" id="KW-0812">Transmembrane</keyword>
<name>A0A6I2UX00_9FIRM</name>
<dbReference type="EMBL" id="VUNL01000004">
    <property type="protein sequence ID" value="MSV24604.1"/>
    <property type="molecule type" value="Genomic_DNA"/>
</dbReference>
<evidence type="ECO:0000313" key="2">
    <source>
        <dbReference type="EMBL" id="MSV24604.1"/>
    </source>
</evidence>
<evidence type="ECO:0000256" key="1">
    <source>
        <dbReference type="SAM" id="Phobius"/>
    </source>
</evidence>
<dbReference type="RefSeq" id="WP_154620355.1">
    <property type="nucleotide sequence ID" value="NZ_VUNL01000004.1"/>
</dbReference>
<sequence>MLEILNYLRGRYMSEKAQGMVEYALILAFVVALAVVLTNTGGLKEAISNVFSSATSQLNK</sequence>
<accession>A0A6I2UX00</accession>
<dbReference type="Proteomes" id="UP000430222">
    <property type="component" value="Unassembled WGS sequence"/>
</dbReference>
<proteinExistence type="predicted"/>